<dbReference type="InterPro" id="IPR036162">
    <property type="entry name" value="Resolvase-like_N_sf"/>
</dbReference>
<dbReference type="InterPro" id="IPR006119">
    <property type="entry name" value="Resolv_N"/>
</dbReference>
<evidence type="ECO:0000256" key="1">
    <source>
        <dbReference type="SAM" id="MobiDB-lite"/>
    </source>
</evidence>
<dbReference type="EMBL" id="BAABLK010000036">
    <property type="protein sequence ID" value="GAA5228210.1"/>
    <property type="molecule type" value="Genomic_DNA"/>
</dbReference>
<dbReference type="Gene3D" id="3.40.50.1390">
    <property type="entry name" value="Resolvase, N-terminal catalytic domain"/>
    <property type="match status" value="1"/>
</dbReference>
<dbReference type="SUPFAM" id="SSF53041">
    <property type="entry name" value="Resolvase-like"/>
    <property type="match status" value="1"/>
</dbReference>
<organism evidence="3 4">
    <name type="scientific">Paeniglutamicibacter antarcticus</name>
    <dbReference type="NCBI Taxonomy" id="494023"/>
    <lineage>
        <taxon>Bacteria</taxon>
        <taxon>Bacillati</taxon>
        <taxon>Actinomycetota</taxon>
        <taxon>Actinomycetes</taxon>
        <taxon>Micrococcales</taxon>
        <taxon>Micrococcaceae</taxon>
        <taxon>Paeniglutamicibacter</taxon>
    </lineage>
</organism>
<dbReference type="PROSITE" id="PS51736">
    <property type="entry name" value="RECOMBINASES_3"/>
    <property type="match status" value="1"/>
</dbReference>
<proteinExistence type="predicted"/>
<name>A0ABP9TPV0_9MICC</name>
<reference evidence="4" key="1">
    <citation type="journal article" date="2019" name="Int. J. Syst. Evol. Microbiol.">
        <title>The Global Catalogue of Microorganisms (GCM) 10K type strain sequencing project: providing services to taxonomists for standard genome sequencing and annotation.</title>
        <authorList>
            <consortium name="The Broad Institute Genomics Platform"/>
            <consortium name="The Broad Institute Genome Sequencing Center for Infectious Disease"/>
            <person name="Wu L."/>
            <person name="Ma J."/>
        </authorList>
    </citation>
    <scope>NUCLEOTIDE SEQUENCE [LARGE SCALE GENOMIC DNA]</scope>
    <source>
        <strain evidence="4">JCM 18952</strain>
    </source>
</reference>
<dbReference type="Proteomes" id="UP001501257">
    <property type="component" value="Unassembled WGS sequence"/>
</dbReference>
<evidence type="ECO:0000259" key="2">
    <source>
        <dbReference type="PROSITE" id="PS51736"/>
    </source>
</evidence>
<keyword evidence="4" id="KW-1185">Reference proteome</keyword>
<feature type="compositionally biased region" description="Basic residues" evidence="1">
    <location>
        <begin position="36"/>
        <end position="45"/>
    </location>
</feature>
<feature type="region of interest" description="Disordered" evidence="1">
    <location>
        <begin position="36"/>
        <end position="62"/>
    </location>
</feature>
<evidence type="ECO:0000313" key="3">
    <source>
        <dbReference type="EMBL" id="GAA5228210.1"/>
    </source>
</evidence>
<accession>A0ABP9TPV0</accession>
<evidence type="ECO:0000313" key="4">
    <source>
        <dbReference type="Proteomes" id="UP001501257"/>
    </source>
</evidence>
<gene>
    <name evidence="3" type="ORF">GCM10025778_27430</name>
</gene>
<protein>
    <recommendedName>
        <fullName evidence="2">Resolvase/invertase-type recombinase catalytic domain-containing protein</fullName>
    </recommendedName>
</protein>
<sequence length="62" mass="7066">MDKLLFNVLEMIAEFESGLISMRSRKGMEIVQAKGRLRGKQHKPTAKQEVHLIDLHTTGDMT</sequence>
<comment type="caution">
    <text evidence="3">The sequence shown here is derived from an EMBL/GenBank/DDBJ whole genome shotgun (WGS) entry which is preliminary data.</text>
</comment>
<dbReference type="Pfam" id="PF00239">
    <property type="entry name" value="Resolvase"/>
    <property type="match status" value="1"/>
</dbReference>
<feature type="domain" description="Resolvase/invertase-type recombinase catalytic" evidence="2">
    <location>
        <begin position="1"/>
        <end position="35"/>
    </location>
</feature>